<dbReference type="EMBL" id="UZAU01000002">
    <property type="status" value="NOT_ANNOTATED_CDS"/>
    <property type="molecule type" value="Genomic_DNA"/>
</dbReference>
<keyword evidence="3" id="KW-1185">Reference proteome</keyword>
<sequence length="62" mass="7127">MWHYLSPSIEPSRWLPSQERWHVVPINPLPNTFIVTLGDLAEIITNGIYQSNEHRALVSSTN</sequence>
<dbReference type="SUPFAM" id="SSF51197">
    <property type="entry name" value="Clavaminate synthase-like"/>
    <property type="match status" value="1"/>
</dbReference>
<accession>A0A803RCQ8</accession>
<dbReference type="AlphaFoldDB" id="A0A803RCQ8"/>
<evidence type="ECO:0000313" key="2">
    <source>
        <dbReference type="EnsemblPlants" id="cds.novel_model_99_5bd9a17a"/>
    </source>
</evidence>
<evidence type="ECO:0000313" key="3">
    <source>
        <dbReference type="Proteomes" id="UP000596661"/>
    </source>
</evidence>
<dbReference type="EnsemblPlants" id="novel_model_99_5bd9a17a">
    <property type="protein sequence ID" value="cds.novel_model_99_5bd9a17a"/>
    <property type="gene ID" value="novel_gene_56_5bd9a17a"/>
</dbReference>
<reference evidence="2" key="1">
    <citation type="submission" date="2018-11" db="EMBL/GenBank/DDBJ databases">
        <authorList>
            <person name="Grassa J C."/>
        </authorList>
    </citation>
    <scope>NUCLEOTIDE SEQUENCE [LARGE SCALE GENOMIC DNA]</scope>
</reference>
<dbReference type="Proteomes" id="UP000596661">
    <property type="component" value="Chromosome 1"/>
</dbReference>
<reference evidence="2" key="2">
    <citation type="submission" date="2021-03" db="UniProtKB">
        <authorList>
            <consortium name="EnsemblPlants"/>
        </authorList>
    </citation>
    <scope>IDENTIFICATION</scope>
</reference>
<dbReference type="InterPro" id="IPR044861">
    <property type="entry name" value="IPNS-like_FE2OG_OXY"/>
</dbReference>
<proteinExistence type="predicted"/>
<protein>
    <recommendedName>
        <fullName evidence="1">Isopenicillin N synthase-like Fe(2+) 2OG dioxygenase domain-containing protein</fullName>
    </recommendedName>
</protein>
<organism evidence="2 3">
    <name type="scientific">Cannabis sativa</name>
    <name type="common">Hemp</name>
    <name type="synonym">Marijuana</name>
    <dbReference type="NCBI Taxonomy" id="3483"/>
    <lineage>
        <taxon>Eukaryota</taxon>
        <taxon>Viridiplantae</taxon>
        <taxon>Streptophyta</taxon>
        <taxon>Embryophyta</taxon>
        <taxon>Tracheophyta</taxon>
        <taxon>Spermatophyta</taxon>
        <taxon>Magnoliopsida</taxon>
        <taxon>eudicotyledons</taxon>
        <taxon>Gunneridae</taxon>
        <taxon>Pentapetalae</taxon>
        <taxon>rosids</taxon>
        <taxon>fabids</taxon>
        <taxon>Rosales</taxon>
        <taxon>Cannabaceae</taxon>
        <taxon>Cannabis</taxon>
    </lineage>
</organism>
<dbReference type="Pfam" id="PF03171">
    <property type="entry name" value="2OG-FeII_Oxy"/>
    <property type="match status" value="1"/>
</dbReference>
<feature type="domain" description="Isopenicillin N synthase-like Fe(2+) 2OG dioxygenase" evidence="1">
    <location>
        <begin position="23"/>
        <end position="59"/>
    </location>
</feature>
<evidence type="ECO:0000259" key="1">
    <source>
        <dbReference type="Pfam" id="PF03171"/>
    </source>
</evidence>
<dbReference type="Gramene" id="novel_model_99_5bd9a17a">
    <property type="protein sequence ID" value="cds.novel_model_99_5bd9a17a"/>
    <property type="gene ID" value="novel_gene_56_5bd9a17a"/>
</dbReference>
<name>A0A803RCQ8_CANSA</name>
<dbReference type="Gene3D" id="2.60.120.330">
    <property type="entry name" value="B-lactam Antibiotic, Isopenicillin N Synthase, Chain"/>
    <property type="match status" value="1"/>
</dbReference>
<dbReference type="InterPro" id="IPR027443">
    <property type="entry name" value="IPNS-like_sf"/>
</dbReference>